<feature type="transmembrane region" description="Helical" evidence="8">
    <location>
        <begin position="141"/>
        <end position="162"/>
    </location>
</feature>
<dbReference type="InterPro" id="IPR034294">
    <property type="entry name" value="Aquaporin_transptr"/>
</dbReference>
<evidence type="ECO:0000313" key="9">
    <source>
        <dbReference type="EMBL" id="KAK9746934.1"/>
    </source>
</evidence>
<dbReference type="SUPFAM" id="SSF81338">
    <property type="entry name" value="Aquaporin-like"/>
    <property type="match status" value="1"/>
</dbReference>
<evidence type="ECO:0000256" key="4">
    <source>
        <dbReference type="ARBA" id="ARBA00022692"/>
    </source>
</evidence>
<feature type="transmembrane region" description="Helical" evidence="8">
    <location>
        <begin position="96"/>
        <end position="121"/>
    </location>
</feature>
<protein>
    <submittedName>
        <fullName evidence="9">Major intrinsic protein</fullName>
    </submittedName>
</protein>
<comment type="caution">
    <text evidence="9">The sequence shown here is derived from an EMBL/GenBank/DDBJ whole genome shotgun (WGS) entry which is preliminary data.</text>
</comment>
<keyword evidence="10" id="KW-1185">Reference proteome</keyword>
<comment type="similarity">
    <text evidence="2 7">Belongs to the MIP/aquaporin (TC 1.A.8) family.</text>
</comment>
<dbReference type="AlphaFoldDB" id="A0AAW1MLS4"/>
<gene>
    <name evidence="9" type="ORF">QE152_g5766</name>
</gene>
<feature type="transmembrane region" description="Helical" evidence="8">
    <location>
        <begin position="174"/>
        <end position="195"/>
    </location>
</feature>
<dbReference type="PANTHER" id="PTHR19139">
    <property type="entry name" value="AQUAPORIN TRANSPORTER"/>
    <property type="match status" value="1"/>
</dbReference>
<dbReference type="Pfam" id="PF00230">
    <property type="entry name" value="MIP"/>
    <property type="match status" value="1"/>
</dbReference>
<keyword evidence="6 8" id="KW-0472">Membrane</keyword>
<dbReference type="NCBIfam" id="TIGR00861">
    <property type="entry name" value="MIP"/>
    <property type="match status" value="1"/>
</dbReference>
<keyword evidence="5 8" id="KW-1133">Transmembrane helix</keyword>
<dbReference type="GO" id="GO:0015267">
    <property type="term" value="F:channel activity"/>
    <property type="evidence" value="ECO:0007669"/>
    <property type="project" value="InterPro"/>
</dbReference>
<evidence type="ECO:0000256" key="3">
    <source>
        <dbReference type="ARBA" id="ARBA00022448"/>
    </source>
</evidence>
<reference evidence="9 10" key="1">
    <citation type="journal article" date="2024" name="BMC Genomics">
        <title>De novo assembly and annotation of Popillia japonica's genome with initial clues to its potential as an invasive pest.</title>
        <authorList>
            <person name="Cucini C."/>
            <person name="Boschi S."/>
            <person name="Funari R."/>
            <person name="Cardaioli E."/>
            <person name="Iannotti N."/>
            <person name="Marturano G."/>
            <person name="Paoli F."/>
            <person name="Bruttini M."/>
            <person name="Carapelli A."/>
            <person name="Frati F."/>
            <person name="Nardi F."/>
        </authorList>
    </citation>
    <scope>NUCLEOTIDE SEQUENCE [LARGE SCALE GENOMIC DNA]</scope>
    <source>
        <strain evidence="9">DMR45628</strain>
    </source>
</reference>
<keyword evidence="4 7" id="KW-0812">Transmembrane</keyword>
<dbReference type="PANTHER" id="PTHR19139:SF270">
    <property type="entry name" value="ENTOMOGLYCEROPORIN 1-RELATED"/>
    <property type="match status" value="1"/>
</dbReference>
<evidence type="ECO:0000256" key="1">
    <source>
        <dbReference type="ARBA" id="ARBA00004141"/>
    </source>
</evidence>
<dbReference type="InterPro" id="IPR023271">
    <property type="entry name" value="Aquaporin-like"/>
</dbReference>
<dbReference type="InterPro" id="IPR022357">
    <property type="entry name" value="MIP_CS"/>
</dbReference>
<feature type="transmembrane region" description="Helical" evidence="8">
    <location>
        <begin position="21"/>
        <end position="49"/>
    </location>
</feature>
<name>A0AAW1MLS4_POPJA</name>
<organism evidence="9 10">
    <name type="scientific">Popillia japonica</name>
    <name type="common">Japanese beetle</name>
    <dbReference type="NCBI Taxonomy" id="7064"/>
    <lineage>
        <taxon>Eukaryota</taxon>
        <taxon>Metazoa</taxon>
        <taxon>Ecdysozoa</taxon>
        <taxon>Arthropoda</taxon>
        <taxon>Hexapoda</taxon>
        <taxon>Insecta</taxon>
        <taxon>Pterygota</taxon>
        <taxon>Neoptera</taxon>
        <taxon>Endopterygota</taxon>
        <taxon>Coleoptera</taxon>
        <taxon>Polyphaga</taxon>
        <taxon>Scarabaeiformia</taxon>
        <taxon>Scarabaeidae</taxon>
        <taxon>Rutelinae</taxon>
        <taxon>Popillia</taxon>
    </lineage>
</organism>
<sequence>MDRVKVFIDDKVKIPEKKYRSLVAPCLAEVLGTATLMFIGCMGCIVDIYNTKVIQFAPLTFGLAVGMAVQMFGHISGAHLNPAVTIAAIIMNKIDWLLVPFYFVSQLIGALVGYGLIMIVTPGQLNSEVCVTAVHPLLEDYQGLIIETILTAMLVLLVCSTWDGRLASKTESVSIRLGLLLAGMFLATSQFTGASINPVRSLSPAIYHNSWKAHWIYWVGPIVGSIVGAFSYKYAFYQEHAD</sequence>
<dbReference type="Gene3D" id="1.20.1080.10">
    <property type="entry name" value="Glycerol uptake facilitator protein"/>
    <property type="match status" value="1"/>
</dbReference>
<feature type="transmembrane region" description="Helical" evidence="8">
    <location>
        <begin position="215"/>
        <end position="236"/>
    </location>
</feature>
<evidence type="ECO:0000313" key="10">
    <source>
        <dbReference type="Proteomes" id="UP001458880"/>
    </source>
</evidence>
<dbReference type="EMBL" id="JASPKY010000036">
    <property type="protein sequence ID" value="KAK9746934.1"/>
    <property type="molecule type" value="Genomic_DNA"/>
</dbReference>
<dbReference type="PRINTS" id="PR00783">
    <property type="entry name" value="MINTRINSICP"/>
</dbReference>
<dbReference type="InterPro" id="IPR000425">
    <property type="entry name" value="MIP"/>
</dbReference>
<dbReference type="PROSITE" id="PS00221">
    <property type="entry name" value="MIP"/>
    <property type="match status" value="1"/>
</dbReference>
<feature type="transmembrane region" description="Helical" evidence="8">
    <location>
        <begin position="55"/>
        <end position="75"/>
    </location>
</feature>
<proteinExistence type="inferred from homology"/>
<keyword evidence="3 7" id="KW-0813">Transport</keyword>
<comment type="subcellular location">
    <subcellularLocation>
        <location evidence="1">Membrane</location>
        <topology evidence="1">Multi-pass membrane protein</topology>
    </subcellularLocation>
</comment>
<evidence type="ECO:0000256" key="5">
    <source>
        <dbReference type="ARBA" id="ARBA00022989"/>
    </source>
</evidence>
<accession>A0AAW1MLS4</accession>
<evidence type="ECO:0000256" key="7">
    <source>
        <dbReference type="RuleBase" id="RU000477"/>
    </source>
</evidence>
<dbReference type="Proteomes" id="UP001458880">
    <property type="component" value="Unassembled WGS sequence"/>
</dbReference>
<evidence type="ECO:0000256" key="2">
    <source>
        <dbReference type="ARBA" id="ARBA00006175"/>
    </source>
</evidence>
<evidence type="ECO:0000256" key="6">
    <source>
        <dbReference type="ARBA" id="ARBA00023136"/>
    </source>
</evidence>
<evidence type="ECO:0000256" key="8">
    <source>
        <dbReference type="SAM" id="Phobius"/>
    </source>
</evidence>
<dbReference type="GO" id="GO:0005886">
    <property type="term" value="C:plasma membrane"/>
    <property type="evidence" value="ECO:0007669"/>
    <property type="project" value="TreeGrafter"/>
</dbReference>